<organism evidence="5 6">
    <name type="scientific">Defluviimonas salinarum</name>
    <dbReference type="NCBI Taxonomy" id="2992147"/>
    <lineage>
        <taxon>Bacteria</taxon>
        <taxon>Pseudomonadati</taxon>
        <taxon>Pseudomonadota</taxon>
        <taxon>Alphaproteobacteria</taxon>
        <taxon>Rhodobacterales</taxon>
        <taxon>Paracoccaceae</taxon>
        <taxon>Albidovulum</taxon>
    </lineage>
</organism>
<feature type="transmembrane region" description="Helical" evidence="4">
    <location>
        <begin position="401"/>
        <end position="422"/>
    </location>
</feature>
<keyword evidence="2 4" id="KW-1133">Transmembrane helix</keyword>
<sequence>MSASTALPEPGLLRARLIAILTAIMVAVVAMFGMATLAAFDRAIAPELENRTRLIGSILSSEIQRTLDLGVPFRALGGLEAYIGETINEFDEISRITIVQGGDNVIAEITRDEAPTLLQRSGLADVAGIRSVQFAFPVLIGNELVGRIEVVGSPQFVETRLRDVFMDVSVLAVVALLLGVELALVVAAASVWKPYGRVLRLLAGQMAGDFSQTIRATGVSGVRRAAVRLNEQAEDLARRAQALPPALRQSLGDGAAGVASAMRLQRMRYSDFNDVRLALFLFATATEITASFLPIYARDAARPAWLSGELSAAAPLGVYLIAVAALSPFGGALSRRFGARRAFVASAVPTAVALASMAIADSLVAVTLWRGVIGIFYALATIACQEYTIRAGSTREASQSSSAFVGMIFGGAFCGSVLGGVIGGRFGFPAALFLGALMALTAGGVAYSAMRGRAGEPAAPQSPVPQPDAPAVRGNGLAFWSLTLCVSIPTSATTAIFIWYLAPLGLAARGYPPADVARIIMLYYLASTLIGPLANGLAKGRGGTAVPVVTGAAFAGVILLYFRSASDIWAVLALVSGCGIGHALIRAPMTALAVELAGKSRRMMSALRFSERAGALAGLSASALLLGGSDPSSTLGLLGGVSLAGGLGFAIVLGLSRDRDRGAPV</sequence>
<feature type="transmembrane region" description="Helical" evidence="4">
    <location>
        <begin position="170"/>
        <end position="192"/>
    </location>
</feature>
<feature type="transmembrane region" description="Helical" evidence="4">
    <location>
        <begin position="275"/>
        <end position="296"/>
    </location>
</feature>
<evidence type="ECO:0000256" key="4">
    <source>
        <dbReference type="SAM" id="Phobius"/>
    </source>
</evidence>
<evidence type="ECO:0000313" key="6">
    <source>
        <dbReference type="Proteomes" id="UP001207582"/>
    </source>
</evidence>
<evidence type="ECO:0000256" key="2">
    <source>
        <dbReference type="ARBA" id="ARBA00022989"/>
    </source>
</evidence>
<evidence type="ECO:0000256" key="1">
    <source>
        <dbReference type="ARBA" id="ARBA00022692"/>
    </source>
</evidence>
<feature type="transmembrane region" description="Helical" evidence="4">
    <location>
        <begin position="366"/>
        <end position="389"/>
    </location>
</feature>
<dbReference type="InterPro" id="IPR036259">
    <property type="entry name" value="MFS_trans_sf"/>
</dbReference>
<keyword evidence="1 4" id="KW-0812">Transmembrane</keyword>
<evidence type="ECO:0000256" key="3">
    <source>
        <dbReference type="ARBA" id="ARBA00023136"/>
    </source>
</evidence>
<name>A0ABT3J6X8_9RHOB</name>
<comment type="caution">
    <text evidence="5">The sequence shown here is derived from an EMBL/GenBank/DDBJ whole genome shotgun (WGS) entry which is preliminary data.</text>
</comment>
<feature type="transmembrane region" description="Helical" evidence="4">
    <location>
        <begin position="477"/>
        <end position="500"/>
    </location>
</feature>
<dbReference type="Proteomes" id="UP001207582">
    <property type="component" value="Unassembled WGS sequence"/>
</dbReference>
<proteinExistence type="predicted"/>
<dbReference type="SUPFAM" id="SSF103473">
    <property type="entry name" value="MFS general substrate transporter"/>
    <property type="match status" value="1"/>
</dbReference>
<feature type="transmembrane region" description="Helical" evidence="4">
    <location>
        <begin position="609"/>
        <end position="629"/>
    </location>
</feature>
<feature type="transmembrane region" description="Helical" evidence="4">
    <location>
        <begin position="520"/>
        <end position="538"/>
    </location>
</feature>
<keyword evidence="3 4" id="KW-0472">Membrane</keyword>
<dbReference type="PANTHER" id="PTHR23521:SF3">
    <property type="entry name" value="MFS TRANSPORTER"/>
    <property type="match status" value="1"/>
</dbReference>
<reference evidence="5 6" key="1">
    <citation type="submission" date="2022-10" db="EMBL/GenBank/DDBJ databases">
        <title>Defluviimonas sp. CAU 1641 isolated from mud.</title>
        <authorList>
            <person name="Kim W."/>
        </authorList>
    </citation>
    <scope>NUCLEOTIDE SEQUENCE [LARGE SCALE GENOMIC DNA]</scope>
    <source>
        <strain evidence="5 6">CAU 1641</strain>
    </source>
</reference>
<dbReference type="EMBL" id="JAPDOG010000019">
    <property type="protein sequence ID" value="MCW3783439.1"/>
    <property type="molecule type" value="Genomic_DNA"/>
</dbReference>
<dbReference type="Pfam" id="PF07690">
    <property type="entry name" value="MFS_1"/>
    <property type="match status" value="1"/>
</dbReference>
<gene>
    <name evidence="5" type="ORF">OM960_18000</name>
</gene>
<feature type="transmembrane region" description="Helical" evidence="4">
    <location>
        <begin position="316"/>
        <end position="333"/>
    </location>
</feature>
<feature type="transmembrane region" description="Helical" evidence="4">
    <location>
        <begin position="545"/>
        <end position="562"/>
    </location>
</feature>
<dbReference type="InterPro" id="IPR011701">
    <property type="entry name" value="MFS"/>
</dbReference>
<dbReference type="RefSeq" id="WP_264772926.1">
    <property type="nucleotide sequence ID" value="NZ_JAPDOG010000019.1"/>
</dbReference>
<keyword evidence="6" id="KW-1185">Reference proteome</keyword>
<dbReference type="PANTHER" id="PTHR23521">
    <property type="entry name" value="TRANSPORTER MFS SUPERFAMILY"/>
    <property type="match status" value="1"/>
</dbReference>
<dbReference type="Gene3D" id="1.20.1250.20">
    <property type="entry name" value="MFS general substrate transporter like domains"/>
    <property type="match status" value="1"/>
</dbReference>
<evidence type="ECO:0000313" key="5">
    <source>
        <dbReference type="EMBL" id="MCW3783439.1"/>
    </source>
</evidence>
<protein>
    <submittedName>
        <fullName evidence="5">MFS transporter</fullName>
    </submittedName>
</protein>
<feature type="transmembrane region" description="Helical" evidence="4">
    <location>
        <begin position="568"/>
        <end position="588"/>
    </location>
</feature>
<accession>A0ABT3J6X8</accession>
<feature type="transmembrane region" description="Helical" evidence="4">
    <location>
        <begin position="428"/>
        <end position="447"/>
    </location>
</feature>
<feature type="transmembrane region" description="Helical" evidence="4">
    <location>
        <begin position="635"/>
        <end position="655"/>
    </location>
</feature>
<feature type="transmembrane region" description="Helical" evidence="4">
    <location>
        <begin position="342"/>
        <end position="360"/>
    </location>
</feature>
<feature type="transmembrane region" description="Helical" evidence="4">
    <location>
        <begin position="17"/>
        <end position="40"/>
    </location>
</feature>